<protein>
    <submittedName>
        <fullName evidence="2">Uncharacterized protein</fullName>
    </submittedName>
</protein>
<dbReference type="Proteomes" id="UP000782554">
    <property type="component" value="Unassembled WGS sequence"/>
</dbReference>
<proteinExistence type="predicted"/>
<organism evidence="2 3">
    <name type="scientific">Qipengyuania mesophila</name>
    <dbReference type="NCBI Taxonomy" id="2867246"/>
    <lineage>
        <taxon>Bacteria</taxon>
        <taxon>Pseudomonadati</taxon>
        <taxon>Pseudomonadota</taxon>
        <taxon>Alphaproteobacteria</taxon>
        <taxon>Sphingomonadales</taxon>
        <taxon>Erythrobacteraceae</taxon>
        <taxon>Qipengyuania</taxon>
    </lineage>
</organism>
<gene>
    <name evidence="2" type="ORF">K3181_10215</name>
</gene>
<evidence type="ECO:0000313" key="2">
    <source>
        <dbReference type="EMBL" id="MBX7501814.1"/>
    </source>
</evidence>
<evidence type="ECO:0000313" key="3">
    <source>
        <dbReference type="Proteomes" id="UP000782554"/>
    </source>
</evidence>
<name>A0ABS7JVY0_9SPHN</name>
<keyword evidence="1" id="KW-0472">Membrane</keyword>
<sequence>MRLIDALRHLALGEGSDPDTGLAHRERSLSRALALLAAIFLLLGFGLFVILYG</sequence>
<comment type="caution">
    <text evidence="2">The sequence shown here is derived from an EMBL/GenBank/DDBJ whole genome shotgun (WGS) entry which is preliminary data.</text>
</comment>
<reference evidence="2 3" key="1">
    <citation type="submission" date="2021-08" db="EMBL/GenBank/DDBJ databases">
        <title>Comparative Genomics Analysis of the Genus Qipengyuania Reveals Extensive Genetic Diversity and Metabolic Versatility, Including the Description of Fifteen Novel Species.</title>
        <authorList>
            <person name="Liu Y."/>
        </authorList>
    </citation>
    <scope>NUCLEOTIDE SEQUENCE [LARGE SCALE GENOMIC DNA]</scope>
    <source>
        <strain evidence="2 3">YG27</strain>
    </source>
</reference>
<feature type="transmembrane region" description="Helical" evidence="1">
    <location>
        <begin position="32"/>
        <end position="52"/>
    </location>
</feature>
<accession>A0ABS7JVY0</accession>
<keyword evidence="1" id="KW-0812">Transmembrane</keyword>
<evidence type="ECO:0000256" key="1">
    <source>
        <dbReference type="SAM" id="Phobius"/>
    </source>
</evidence>
<dbReference type="RefSeq" id="WP_221603014.1">
    <property type="nucleotide sequence ID" value="NZ_JAIGNU010000002.1"/>
</dbReference>
<keyword evidence="1" id="KW-1133">Transmembrane helix</keyword>
<keyword evidence="3" id="KW-1185">Reference proteome</keyword>
<dbReference type="EMBL" id="JAIGNU010000002">
    <property type="protein sequence ID" value="MBX7501814.1"/>
    <property type="molecule type" value="Genomic_DNA"/>
</dbReference>